<dbReference type="PANTHER" id="PTHR47197">
    <property type="entry name" value="PROTEIN NIRF"/>
    <property type="match status" value="1"/>
</dbReference>
<dbReference type="Proteomes" id="UP001597557">
    <property type="component" value="Unassembled WGS sequence"/>
</dbReference>
<dbReference type="InterPro" id="IPR051200">
    <property type="entry name" value="Host-pathogen_enzymatic-act"/>
</dbReference>
<accession>A0ABW5Y7J2</accession>
<dbReference type="Pfam" id="PF13585">
    <property type="entry name" value="CHU_C"/>
    <property type="match status" value="1"/>
</dbReference>
<dbReference type="InterPro" id="IPR011964">
    <property type="entry name" value="YVTN_b-propeller_repeat"/>
</dbReference>
<dbReference type="SMART" id="SM00564">
    <property type="entry name" value="PQQ"/>
    <property type="match status" value="3"/>
</dbReference>
<dbReference type="InterPro" id="IPR011048">
    <property type="entry name" value="Haem_d1_sf"/>
</dbReference>
<dbReference type="InterPro" id="IPR019405">
    <property type="entry name" value="Lactonase_7-beta_prop"/>
</dbReference>
<dbReference type="InterPro" id="IPR041286">
    <property type="entry name" value="MBG_2"/>
</dbReference>
<name>A0ABW5Y7J2_9SPHI</name>
<comment type="caution">
    <text evidence="2">The sequence shown here is derived from an EMBL/GenBank/DDBJ whole genome shotgun (WGS) entry which is preliminary data.</text>
</comment>
<dbReference type="SUPFAM" id="SSF51004">
    <property type="entry name" value="C-terminal (heme d1) domain of cytochrome cd1-nitrite reductase"/>
    <property type="match status" value="1"/>
</dbReference>
<dbReference type="NCBIfam" id="TIGR04131">
    <property type="entry name" value="Bac_Flav_CTERM"/>
    <property type="match status" value="1"/>
</dbReference>
<dbReference type="PANTHER" id="PTHR47197:SF3">
    <property type="entry name" value="DIHYDRO-HEME D1 DEHYDROGENASE"/>
    <property type="match status" value="1"/>
</dbReference>
<evidence type="ECO:0000313" key="2">
    <source>
        <dbReference type="EMBL" id="MFD2871298.1"/>
    </source>
</evidence>
<dbReference type="InterPro" id="IPR018391">
    <property type="entry name" value="PQQ_b-propeller_rpt"/>
</dbReference>
<feature type="domain" description="MBG" evidence="1">
    <location>
        <begin position="488"/>
        <end position="562"/>
    </location>
</feature>
<dbReference type="Gene3D" id="2.130.10.10">
    <property type="entry name" value="YVTN repeat-like/Quinoprotein amine dehydrogenase"/>
    <property type="match status" value="3"/>
</dbReference>
<dbReference type="RefSeq" id="WP_377181848.1">
    <property type="nucleotide sequence ID" value="NZ_JBHUPD010000001.1"/>
</dbReference>
<dbReference type="Gene3D" id="3.30.160.710">
    <property type="match status" value="1"/>
</dbReference>
<dbReference type="EMBL" id="JBHUPD010000001">
    <property type="protein sequence ID" value="MFD2871298.1"/>
    <property type="molecule type" value="Genomic_DNA"/>
</dbReference>
<dbReference type="Pfam" id="PF10282">
    <property type="entry name" value="Lactonase"/>
    <property type="match status" value="1"/>
</dbReference>
<dbReference type="NCBIfam" id="TIGR02276">
    <property type="entry name" value="beta_rpt_yvtn"/>
    <property type="match status" value="3"/>
</dbReference>
<sequence>MPLPGGGCAYQWKVIDNQQIGLPASGTSDIQPFIAVNKGTKPVTAHISVMPVSDGLAYITSSSASSNIVSVINTATRAIVATIPVDKKPFGVAVGPDGRRIYVVDSKTLPGGAPSTGVVSVIDAISNTVVDTYAAGGNPTNIVLNSSGTRAYVVNEGTGSISVLDITPNKTTIPDITNISGAVGIAISADGSRLYVGSSTQQLYVIDATTNQIIKKIQTQSAYPTSLCVSPDGNYVYVTNNTSNYISVINVTTGDSKNITVGLAPYAMAITPVGDKLYVTNRSASNTVTIINTATGSVIKQIDIPSLPQGICVSPNGRQVFVVGQDPDELEVIDVNTDQLGAPIPTGHSGAISMGDFVSAGIGCSAVPVVYSITVNPSPTIDDPGSVSIPPIHYGTSISSSVIEVSGTNLKGPLTVTAPDGFEVSTDDISFKNAVSVGAAGDIAATEVYIRLKATAPVNTYHGYVVLSSTGAVSVNVFVDGTVLPAQLNIAADNARKFYGDPLPVFTLTYTGFVNGENQSQLTVQPIVKTSVTTLSPVGKYPITVSGAAALNYVITYTAGTLEIVTGDISIINTFTPNGDGINDTWDIKNLNLYSQCTVEVLNRYGEKVFYANGYPKPWDGTFNGRQLPVGTYYYIIKLKPGAKALTGPVNIVR</sequence>
<keyword evidence="3" id="KW-1185">Reference proteome</keyword>
<organism evidence="2 3">
    <name type="scientific">Mucilaginibacter ximonensis</name>
    <dbReference type="NCBI Taxonomy" id="538021"/>
    <lineage>
        <taxon>Bacteria</taxon>
        <taxon>Pseudomonadati</taxon>
        <taxon>Bacteroidota</taxon>
        <taxon>Sphingobacteriia</taxon>
        <taxon>Sphingobacteriales</taxon>
        <taxon>Sphingobacteriaceae</taxon>
        <taxon>Mucilaginibacter</taxon>
    </lineage>
</organism>
<evidence type="ECO:0000313" key="3">
    <source>
        <dbReference type="Proteomes" id="UP001597557"/>
    </source>
</evidence>
<protein>
    <submittedName>
        <fullName evidence="2">Gliding motility-associated C-terminal domain-containing protein</fullName>
    </submittedName>
</protein>
<evidence type="ECO:0000259" key="1">
    <source>
        <dbReference type="Pfam" id="PF18676"/>
    </source>
</evidence>
<proteinExistence type="predicted"/>
<dbReference type="InterPro" id="IPR015943">
    <property type="entry name" value="WD40/YVTN_repeat-like_dom_sf"/>
</dbReference>
<gene>
    <name evidence="2" type="ORF">ACFS5N_02385</name>
</gene>
<dbReference type="Pfam" id="PF18676">
    <property type="entry name" value="MBG_2"/>
    <property type="match status" value="1"/>
</dbReference>
<dbReference type="InterPro" id="IPR026341">
    <property type="entry name" value="T9SS_type_B"/>
</dbReference>
<reference evidence="3" key="1">
    <citation type="journal article" date="2019" name="Int. J. Syst. Evol. Microbiol.">
        <title>The Global Catalogue of Microorganisms (GCM) 10K type strain sequencing project: providing services to taxonomists for standard genome sequencing and annotation.</title>
        <authorList>
            <consortium name="The Broad Institute Genomics Platform"/>
            <consortium name="The Broad Institute Genome Sequencing Center for Infectious Disease"/>
            <person name="Wu L."/>
            <person name="Ma J."/>
        </authorList>
    </citation>
    <scope>NUCLEOTIDE SEQUENCE [LARGE SCALE GENOMIC DNA]</scope>
    <source>
        <strain evidence="3">KCTC 22437</strain>
    </source>
</reference>